<sequence length="921" mass="105318">GSAVRCTSTLATFGITYFIIKKNNTKLRCEILLRMSYRGIPAGYEDDPDFSCISDMVQKITVVPDITIAAGLNNENFDRTLSADVDNWFQNYKEQWNSYKRTPSAQHNLKVMLHRDPDPLLLALKLFANCPGCNNLKNKNLALFILETICDLHTQYPEISAKCSDNTRIVAFNFVKTCGIVSLYKSVMITYQLNKICEMLVPKIKELIRQGHFKDAAYWTINLQITHLFGIFDIIFPLILQDKVPLAEMYLNAAKDLALPTVQFLDSLLDKQKTVFEHCDEILTKYEYKDVKHTVLTYRPMSKLVTRLAKTYKIDSHFTPNLNFTKACSYMHFLWHKYRDGGMSCDAYRELARDAASTKPLQMDLITNVASYGDFDEVKYWINYFNIPLEEIADDIREDLKRHQPSENSDEIEMLNISSSSETTSAVNNGGATNKSKRANATIPNNYLTLALPIDCVILIDDRAKFHEMLEYLQGQLLIAFDSEWKPSVCNENVISLLQIATPYRVYLLDCLSSQLSDELWQQLGQRVFNNLEILKVGFSLHQDLRMLHKSLPLQLNLNAKTCYLDLRELWRRLKYLQIVKFPFGCGSNSGGSLCALTELCLGKKLDKSNQCSNWANRPLRHDQIVYAALDAHCLLQVYQVIVEILLGIGLDLDEVVNEVTTGKTGYLFRMKRAFTEHNNESSTSVPAKGNIAKVPVVSANLAGTISTKFICDRMLYGLSKELRKLGIDCMEIIKDNLSHYVNIAKRENRYVLTRDTRYDLFLKILPQTQCLLIPNDTSVEQVLNIIRLLDIKIYENNLFTRCLHCNSNEFILALRHELQVMCYGQALDDVKELSAGNVSPYERTFNLLNVNQDVLKSKTTYRGKPIKLNRINSHILRSKEHFYICDNCGICTWDGAHSLHDSVMDLILYKNCETDTAAGF</sequence>
<evidence type="ECO:0000313" key="5">
    <source>
        <dbReference type="EMBL" id="JAI48272.1"/>
    </source>
</evidence>
<keyword evidence="3" id="KW-0378">Hydrolase</keyword>
<feature type="non-terminal residue" evidence="3">
    <location>
        <position position="1"/>
    </location>
</feature>
<dbReference type="EMBL" id="GDHF01023037">
    <property type="protein sequence ID" value="JAI29277.1"/>
    <property type="molecule type" value="Transcribed_RNA"/>
</dbReference>
<dbReference type="PANTHER" id="PTHR47765">
    <property type="entry name" value="3'-5' EXONUCLEASE DOMAIN-CONTAINING PROTEIN"/>
    <property type="match status" value="1"/>
</dbReference>
<dbReference type="GO" id="GO:0006139">
    <property type="term" value="P:nucleobase-containing compound metabolic process"/>
    <property type="evidence" value="ECO:0007669"/>
    <property type="project" value="InterPro"/>
</dbReference>
<keyword evidence="3" id="KW-0269">Exonuclease</keyword>
<dbReference type="EMBL" id="GDHF01030060">
    <property type="protein sequence ID" value="JAI22254.1"/>
    <property type="molecule type" value="Transcribed_RNA"/>
</dbReference>
<dbReference type="Pfam" id="PF01927">
    <property type="entry name" value="Mut7-C"/>
    <property type="match status" value="1"/>
</dbReference>
<dbReference type="InterPro" id="IPR002562">
    <property type="entry name" value="3'-5'_exonuclease_dom"/>
</dbReference>
<dbReference type="SUPFAM" id="SSF53098">
    <property type="entry name" value="Ribonuclease H-like"/>
    <property type="match status" value="1"/>
</dbReference>
<dbReference type="AlphaFoldDB" id="A0A0K8U6J1"/>
<dbReference type="Pfam" id="PF01612">
    <property type="entry name" value="DNA_pol_A_exo1"/>
    <property type="match status" value="1"/>
</dbReference>
<protein>
    <submittedName>
        <fullName evidence="3">Putative exonuclease mut-7</fullName>
    </submittedName>
</protein>
<evidence type="ECO:0000256" key="1">
    <source>
        <dbReference type="ARBA" id="ARBA00022723"/>
    </source>
</evidence>
<dbReference type="GO" id="GO:0008408">
    <property type="term" value="F:3'-5' exonuclease activity"/>
    <property type="evidence" value="ECO:0007669"/>
    <property type="project" value="InterPro"/>
</dbReference>
<dbReference type="InterPro" id="IPR036397">
    <property type="entry name" value="RNaseH_sf"/>
</dbReference>
<evidence type="ECO:0000313" key="4">
    <source>
        <dbReference type="EMBL" id="JAI29277.1"/>
    </source>
</evidence>
<accession>A0A0K8U6J1</accession>
<dbReference type="PANTHER" id="PTHR47765:SF2">
    <property type="entry name" value="EXONUCLEASE MUT-7 HOMOLOG"/>
    <property type="match status" value="1"/>
</dbReference>
<dbReference type="GO" id="GO:0046872">
    <property type="term" value="F:metal ion binding"/>
    <property type="evidence" value="ECO:0007669"/>
    <property type="project" value="UniProtKB-KW"/>
</dbReference>
<dbReference type="OrthoDB" id="18193at2759"/>
<evidence type="ECO:0000259" key="2">
    <source>
        <dbReference type="SMART" id="SM00474"/>
    </source>
</evidence>
<dbReference type="SMART" id="SM00474">
    <property type="entry name" value="35EXOc"/>
    <property type="match status" value="1"/>
</dbReference>
<keyword evidence="3" id="KW-0540">Nuclease</keyword>
<keyword evidence="1" id="KW-0479">Metal-binding</keyword>
<dbReference type="GO" id="GO:0003676">
    <property type="term" value="F:nucleic acid binding"/>
    <property type="evidence" value="ECO:0007669"/>
    <property type="project" value="InterPro"/>
</dbReference>
<dbReference type="InterPro" id="IPR002782">
    <property type="entry name" value="Mut7-C_RNAse_dom"/>
</dbReference>
<evidence type="ECO:0000313" key="3">
    <source>
        <dbReference type="EMBL" id="JAI22254.1"/>
    </source>
</evidence>
<reference evidence="3" key="1">
    <citation type="submission" date="2015-06" db="EMBL/GenBank/DDBJ databases">
        <authorList>
            <person name="Hoefler B.C."/>
            <person name="Straight P.D."/>
        </authorList>
    </citation>
    <scope>NUCLEOTIDE SEQUENCE</scope>
</reference>
<dbReference type="InterPro" id="IPR012337">
    <property type="entry name" value="RNaseH-like_sf"/>
</dbReference>
<proteinExistence type="predicted"/>
<name>A0A0K8U6J1_BACLA</name>
<gene>
    <name evidence="3" type="primary">CG9247_1</name>
    <name evidence="4" type="synonym">CG9247_0</name>
    <name evidence="5" type="synonym">CG9247_3</name>
    <name evidence="5" type="ORF">c0_g1_i1</name>
    <name evidence="4" type="ORF">c0_g1_i4</name>
    <name evidence="3" type="ORF">c0_g1_i5</name>
</gene>
<dbReference type="EMBL" id="GDHF01004042">
    <property type="protein sequence ID" value="JAI48272.1"/>
    <property type="molecule type" value="Transcribed_RNA"/>
</dbReference>
<organism evidence="3">
    <name type="scientific">Bactrocera latifrons</name>
    <name type="common">Malaysian fruit fly</name>
    <name type="synonym">Chaetodacus latifrons</name>
    <dbReference type="NCBI Taxonomy" id="174628"/>
    <lineage>
        <taxon>Eukaryota</taxon>
        <taxon>Metazoa</taxon>
        <taxon>Ecdysozoa</taxon>
        <taxon>Arthropoda</taxon>
        <taxon>Hexapoda</taxon>
        <taxon>Insecta</taxon>
        <taxon>Pterygota</taxon>
        <taxon>Neoptera</taxon>
        <taxon>Endopterygota</taxon>
        <taxon>Diptera</taxon>
        <taxon>Brachycera</taxon>
        <taxon>Muscomorpha</taxon>
        <taxon>Tephritoidea</taxon>
        <taxon>Tephritidae</taxon>
        <taxon>Bactrocera</taxon>
        <taxon>Bactrocera</taxon>
    </lineage>
</organism>
<dbReference type="Gene3D" id="3.30.420.10">
    <property type="entry name" value="Ribonuclease H-like superfamily/Ribonuclease H"/>
    <property type="match status" value="1"/>
</dbReference>
<dbReference type="InterPro" id="IPR052408">
    <property type="entry name" value="Exonuclease_MUT-7-like"/>
</dbReference>
<feature type="domain" description="3'-5' exonuclease" evidence="2">
    <location>
        <begin position="457"/>
        <end position="647"/>
    </location>
</feature>